<evidence type="ECO:0000259" key="1">
    <source>
        <dbReference type="PROSITE" id="PS51746"/>
    </source>
</evidence>
<dbReference type="RefSeq" id="WP_194448174.1">
    <property type="nucleotide sequence ID" value="NZ_CP063849.1"/>
</dbReference>
<name>A0A7S7NMY8_PALFE</name>
<dbReference type="Gene3D" id="3.60.40.10">
    <property type="entry name" value="PPM-type phosphatase domain"/>
    <property type="match status" value="1"/>
</dbReference>
<evidence type="ECO:0000313" key="2">
    <source>
        <dbReference type="EMBL" id="QOY86505.1"/>
    </source>
</evidence>
<dbReference type="Pfam" id="PF13672">
    <property type="entry name" value="PP2C_2"/>
    <property type="match status" value="1"/>
</dbReference>
<organism evidence="2 3">
    <name type="scientific">Paludibaculum fermentans</name>
    <dbReference type="NCBI Taxonomy" id="1473598"/>
    <lineage>
        <taxon>Bacteria</taxon>
        <taxon>Pseudomonadati</taxon>
        <taxon>Acidobacteriota</taxon>
        <taxon>Terriglobia</taxon>
        <taxon>Bryobacterales</taxon>
        <taxon>Bryobacteraceae</taxon>
        <taxon>Paludibaculum</taxon>
    </lineage>
</organism>
<proteinExistence type="predicted"/>
<dbReference type="EMBL" id="CP063849">
    <property type="protein sequence ID" value="QOY86505.1"/>
    <property type="molecule type" value="Genomic_DNA"/>
</dbReference>
<dbReference type="PANTHER" id="PTHR13832">
    <property type="entry name" value="PROTEIN PHOSPHATASE 2C"/>
    <property type="match status" value="1"/>
</dbReference>
<dbReference type="PROSITE" id="PS51746">
    <property type="entry name" value="PPM_2"/>
    <property type="match status" value="1"/>
</dbReference>
<dbReference type="InterPro" id="IPR015655">
    <property type="entry name" value="PP2C"/>
</dbReference>
<dbReference type="PANTHER" id="PTHR13832:SF827">
    <property type="entry name" value="PROTEIN PHOSPHATASE 1L"/>
    <property type="match status" value="1"/>
</dbReference>
<dbReference type="AlphaFoldDB" id="A0A7S7NMY8"/>
<dbReference type="CDD" id="cd00143">
    <property type="entry name" value="PP2Cc"/>
    <property type="match status" value="1"/>
</dbReference>
<reference evidence="2 3" key="1">
    <citation type="submission" date="2020-10" db="EMBL/GenBank/DDBJ databases">
        <title>Complete genome sequence of Paludibaculum fermentans P105T, a facultatively anaerobic acidobacterium capable of dissimilatory Fe(III) reduction.</title>
        <authorList>
            <person name="Dedysh S.N."/>
            <person name="Beletsky A.V."/>
            <person name="Kulichevskaya I.S."/>
            <person name="Mardanov A.V."/>
            <person name="Ravin N.V."/>
        </authorList>
    </citation>
    <scope>NUCLEOTIDE SEQUENCE [LARGE SCALE GENOMIC DNA]</scope>
    <source>
        <strain evidence="2 3">P105</strain>
    </source>
</reference>
<feature type="domain" description="PPM-type phosphatase" evidence="1">
    <location>
        <begin position="4"/>
        <end position="235"/>
    </location>
</feature>
<protein>
    <submittedName>
        <fullName evidence="2">Serine/threonine-protein phosphatase</fullName>
    </submittedName>
</protein>
<evidence type="ECO:0000313" key="3">
    <source>
        <dbReference type="Proteomes" id="UP000593892"/>
    </source>
</evidence>
<gene>
    <name evidence="2" type="ORF">IRI77_27440</name>
</gene>
<dbReference type="Proteomes" id="UP000593892">
    <property type="component" value="Chromosome"/>
</dbReference>
<dbReference type="SUPFAM" id="SSF81606">
    <property type="entry name" value="PP2C-like"/>
    <property type="match status" value="1"/>
</dbReference>
<accession>A0A7S7NMY8</accession>
<dbReference type="SMART" id="SM00332">
    <property type="entry name" value="PP2Cc"/>
    <property type="match status" value="1"/>
</dbReference>
<keyword evidence="3" id="KW-1185">Reference proteome</keyword>
<dbReference type="InterPro" id="IPR001932">
    <property type="entry name" value="PPM-type_phosphatase-like_dom"/>
</dbReference>
<dbReference type="KEGG" id="pfer:IRI77_27440"/>
<dbReference type="SMART" id="SM00331">
    <property type="entry name" value="PP2C_SIG"/>
    <property type="match status" value="1"/>
</dbReference>
<sequence>MRSFIGITDVGCVRKNNEDSYLVDPKLGLYAVADGMGGAQAGELASQIAIESLREAVAAAPVRTHEALIHAFEHANTAVLETAAADPRLEGMGTTMICALETPTALLVGSVGDSRAWLFQDGHLSLVSNDQTWVNEVGRPLGIAEERLKVHPMRHVLTMAVGVSQLLRVQIYPLHPPAGSILLLSSDGLHGPLDDEDLENLLSQPISLEARAHSFIEAAKKAGGPDNITVVLLEF</sequence>
<dbReference type="GO" id="GO:0004722">
    <property type="term" value="F:protein serine/threonine phosphatase activity"/>
    <property type="evidence" value="ECO:0007669"/>
    <property type="project" value="InterPro"/>
</dbReference>
<dbReference type="InterPro" id="IPR036457">
    <property type="entry name" value="PPM-type-like_dom_sf"/>
</dbReference>